<accession>A0A656Z8S1</accession>
<dbReference type="Proteomes" id="UP000243416">
    <property type="component" value="Unassembled WGS sequence"/>
</dbReference>
<dbReference type="PANTHER" id="PTHR43155:SF2">
    <property type="entry name" value="CYCLIC DI-GMP PHOSPHODIESTERASE PA4108"/>
    <property type="match status" value="1"/>
</dbReference>
<sequence length="563" mass="62664">MGKIVTADLQASTFARLEQLNAIGAALSSERDISTLLEKILLAAKDITHADGGTLYLVTENEQALRFEILRNDTLGVALGGTSGNPIGFPNLPYTDEHGAPNNSMVAVYAATHVETVNIEDAYTAQGFDFSGTRLYDENTGYRSRSFLTVPMRNHENVVIGVLQLINALEPASGKVVPFSAADQRLVESLSSQAAIALTNRQLILQLEGLFESFINLINLAIDEKSPYTRGHCERVPILTMMLAEAAHTTTTGPLAGFRMNEADRYELKIAGLLHDCGKITTPVHVVDKATKLHTLYDRIDALDVRFELLKRDAEIELLRSQLAQRDPQLAVAAASPTAPEPQSAAEAEAIETAYAARLAQIEADREFLHRANIGSEAMSPADQQRVRDIASRYRWQNGSAETRDFLDPDEIENLSIRAGTLTAAEREIINHHIVATIRMLEQLPWPRHLRRVPEFAGGHHERMDGKGYPKGLKREEMSIQARIMAIADIFEALTAKDRPYKPGKTLSESLHILGKFRENGHIDPDLFDIFIRQRVYRDYANQYLHPEQIDTVDESRIPGYRV</sequence>
<dbReference type="Pfam" id="PF01590">
    <property type="entry name" value="GAF"/>
    <property type="match status" value="1"/>
</dbReference>
<dbReference type="Gene3D" id="3.30.450.40">
    <property type="match status" value="1"/>
</dbReference>
<dbReference type="SUPFAM" id="SSF109604">
    <property type="entry name" value="HD-domain/PDEase-like"/>
    <property type="match status" value="2"/>
</dbReference>
<keyword evidence="1" id="KW-0378">Hydrolase</keyword>
<comment type="caution">
    <text evidence="1">The sequence shown here is derived from an EMBL/GenBank/DDBJ whole genome shotgun (WGS) entry which is preliminary data.</text>
</comment>
<dbReference type="InterPro" id="IPR029016">
    <property type="entry name" value="GAF-like_dom_sf"/>
</dbReference>
<dbReference type="Pfam" id="PF01966">
    <property type="entry name" value="HD"/>
    <property type="match status" value="1"/>
</dbReference>
<dbReference type="Pfam" id="PF13487">
    <property type="entry name" value="HD_5"/>
    <property type="match status" value="1"/>
</dbReference>
<proteinExistence type="predicted"/>
<dbReference type="InterPro" id="IPR006674">
    <property type="entry name" value="HD_domain"/>
</dbReference>
<evidence type="ECO:0000313" key="2">
    <source>
        <dbReference type="Proteomes" id="UP000243416"/>
    </source>
</evidence>
<keyword evidence="2" id="KW-1185">Reference proteome</keyword>
<protein>
    <submittedName>
        <fullName evidence="1">Phosphohydrolase</fullName>
    </submittedName>
</protein>
<dbReference type="InterPro" id="IPR037522">
    <property type="entry name" value="HD_GYP_dom"/>
</dbReference>
<dbReference type="InterPro" id="IPR003018">
    <property type="entry name" value="GAF"/>
</dbReference>
<name>A0A656Z8S1_9PROT</name>
<dbReference type="PROSITE" id="PS51832">
    <property type="entry name" value="HD_GYP"/>
    <property type="match status" value="1"/>
</dbReference>
<evidence type="ECO:0000313" key="1">
    <source>
        <dbReference type="EMBL" id="KYC29364.1"/>
    </source>
</evidence>
<dbReference type="SMART" id="SM00471">
    <property type="entry name" value="HDc"/>
    <property type="match status" value="1"/>
</dbReference>
<dbReference type="Gene3D" id="1.10.3210.10">
    <property type="entry name" value="Hypothetical protein af1432"/>
    <property type="match status" value="2"/>
</dbReference>
<dbReference type="SUPFAM" id="SSF55781">
    <property type="entry name" value="GAF domain-like"/>
    <property type="match status" value="1"/>
</dbReference>
<dbReference type="RefSeq" id="WP_067170185.1">
    <property type="nucleotide sequence ID" value="NZ_LFZK01000001.1"/>
</dbReference>
<dbReference type="EMBL" id="LFZK01000001">
    <property type="protein sequence ID" value="KYC29364.1"/>
    <property type="molecule type" value="Genomic_DNA"/>
</dbReference>
<dbReference type="OrthoDB" id="9774747at2"/>
<dbReference type="AlphaFoldDB" id="A0A656Z8S1"/>
<dbReference type="SMART" id="SM00065">
    <property type="entry name" value="GAF"/>
    <property type="match status" value="1"/>
</dbReference>
<gene>
    <name evidence="1" type="ORF">ACY05_02235</name>
</gene>
<dbReference type="PANTHER" id="PTHR43155">
    <property type="entry name" value="CYCLIC DI-GMP PHOSPHODIESTERASE PA4108-RELATED"/>
    <property type="match status" value="1"/>
</dbReference>
<dbReference type="InterPro" id="IPR003607">
    <property type="entry name" value="HD/PDEase_dom"/>
</dbReference>
<reference evidence="1 2" key="1">
    <citation type="journal article" date="2016" name="ISME J.">
        <title>Integrated multi-omics analyses reveal the biochemical mechanisms and phylogenetic relevance of anaerobic androgen biodegradation in the environment.</title>
        <authorList>
            <person name="Yang F.C."/>
            <person name="Chen Y.L."/>
            <person name="Tang S.L."/>
            <person name="Yu C.P."/>
            <person name="Wang P.H."/>
            <person name="Ismail W."/>
            <person name="Wang C.H."/>
            <person name="Ding J.Y."/>
            <person name="Yang C.Y."/>
            <person name="Yang C.Y."/>
            <person name="Chiang Y.R."/>
        </authorList>
    </citation>
    <scope>NUCLEOTIDE SEQUENCE [LARGE SCALE GENOMIC DNA]</scope>
    <source>
        <strain evidence="1 2">DSM 13999</strain>
    </source>
</reference>
<dbReference type="GO" id="GO:0008081">
    <property type="term" value="F:phosphoric diester hydrolase activity"/>
    <property type="evidence" value="ECO:0007669"/>
    <property type="project" value="UniProtKB-ARBA"/>
</dbReference>
<dbReference type="CDD" id="cd00077">
    <property type="entry name" value="HDc"/>
    <property type="match status" value="2"/>
</dbReference>
<organism evidence="1 2">
    <name type="scientific">Sterolibacterium denitrificans</name>
    <dbReference type="NCBI Taxonomy" id="157592"/>
    <lineage>
        <taxon>Bacteria</taxon>
        <taxon>Pseudomonadati</taxon>
        <taxon>Pseudomonadota</taxon>
        <taxon>Betaproteobacteria</taxon>
        <taxon>Nitrosomonadales</taxon>
        <taxon>Sterolibacteriaceae</taxon>
        <taxon>Sterolibacterium</taxon>
    </lineage>
</organism>